<dbReference type="GeneID" id="18257401"/>
<reference evidence="2 3" key="1">
    <citation type="journal article" date="2011" name="Cell">
        <title>Insight into structure and assembly of the nuclear pore complex by utilizing the genome of a eukaryotic thermophile.</title>
        <authorList>
            <person name="Amlacher S."/>
            <person name="Sarges P."/>
            <person name="Flemming D."/>
            <person name="van Noort V."/>
            <person name="Kunze R."/>
            <person name="Devos D.P."/>
            <person name="Arumugam M."/>
            <person name="Bork P."/>
            <person name="Hurt E."/>
        </authorList>
    </citation>
    <scope>NUCLEOTIDE SEQUENCE [LARGE SCALE GENOMIC DNA]</scope>
    <source>
        <strain evidence="3">DSM 1495 / CBS 144.50 / IMI 039719</strain>
    </source>
</reference>
<evidence type="ECO:0000256" key="1">
    <source>
        <dbReference type="SAM" id="MobiDB-lite"/>
    </source>
</evidence>
<dbReference type="RefSeq" id="XP_006693801.1">
    <property type="nucleotide sequence ID" value="XM_006693738.1"/>
</dbReference>
<dbReference type="eggNOG" id="ENOG502RAI6">
    <property type="taxonomic scope" value="Eukaryota"/>
</dbReference>
<dbReference type="OrthoDB" id="5221152at2759"/>
<dbReference type="EMBL" id="GL988041">
    <property type="protein sequence ID" value="EGS21505.1"/>
    <property type="molecule type" value="Genomic_DNA"/>
</dbReference>
<dbReference type="HOGENOM" id="CLU_190133_1_0_1"/>
<dbReference type="AlphaFoldDB" id="G0S5U3"/>
<accession>G0S5U3</accession>
<evidence type="ECO:0000313" key="3">
    <source>
        <dbReference type="Proteomes" id="UP000008066"/>
    </source>
</evidence>
<protein>
    <submittedName>
        <fullName evidence="2">Uncharacterized protein</fullName>
    </submittedName>
</protein>
<dbReference type="KEGG" id="cthr:CTHT_0033630"/>
<name>G0S5U3_CHATD</name>
<dbReference type="OMA" id="ARWECTL"/>
<feature type="compositionally biased region" description="Low complexity" evidence="1">
    <location>
        <begin position="51"/>
        <end position="69"/>
    </location>
</feature>
<proteinExistence type="predicted"/>
<keyword evidence="3" id="KW-1185">Reference proteome</keyword>
<feature type="region of interest" description="Disordered" evidence="1">
    <location>
        <begin position="41"/>
        <end position="69"/>
    </location>
</feature>
<sequence>MPSKDQVYDLLQAQLQTKGIKFHIKTGGAKWECTLLDRNTHEKRKAERQGSTSSASSVTSSSSASTKSH</sequence>
<organism evidence="3">
    <name type="scientific">Chaetomium thermophilum (strain DSM 1495 / CBS 144.50 / IMI 039719)</name>
    <name type="common">Thermochaetoides thermophila</name>
    <dbReference type="NCBI Taxonomy" id="759272"/>
    <lineage>
        <taxon>Eukaryota</taxon>
        <taxon>Fungi</taxon>
        <taxon>Dikarya</taxon>
        <taxon>Ascomycota</taxon>
        <taxon>Pezizomycotina</taxon>
        <taxon>Sordariomycetes</taxon>
        <taxon>Sordariomycetidae</taxon>
        <taxon>Sordariales</taxon>
        <taxon>Chaetomiaceae</taxon>
        <taxon>Thermochaetoides</taxon>
    </lineage>
</organism>
<dbReference type="Proteomes" id="UP000008066">
    <property type="component" value="Unassembled WGS sequence"/>
</dbReference>
<gene>
    <name evidence="2" type="ORF">CTHT_0033630</name>
</gene>
<evidence type="ECO:0000313" key="2">
    <source>
        <dbReference type="EMBL" id="EGS21505.1"/>
    </source>
</evidence>